<name>A0A2J8LPY0_PANTR</name>
<evidence type="ECO:0000313" key="2">
    <source>
        <dbReference type="Proteomes" id="UP000236370"/>
    </source>
</evidence>
<sequence>NSKLYISNWILIYFTRTLQLPAPFNTCTSSKSRREPGCDSKSLTLLLPRLECSGTILAHCSLRLPGSSDSPASAS</sequence>
<accession>A0A2J8LPY0</accession>
<dbReference type="AlphaFoldDB" id="A0A2J8LPY0"/>
<gene>
    <name evidence="1" type="ORF">CK820_G0026871</name>
</gene>
<organism evidence="1 2">
    <name type="scientific">Pan troglodytes</name>
    <name type="common">Chimpanzee</name>
    <dbReference type="NCBI Taxonomy" id="9598"/>
    <lineage>
        <taxon>Eukaryota</taxon>
        <taxon>Metazoa</taxon>
        <taxon>Chordata</taxon>
        <taxon>Craniata</taxon>
        <taxon>Vertebrata</taxon>
        <taxon>Euteleostomi</taxon>
        <taxon>Mammalia</taxon>
        <taxon>Eutheria</taxon>
        <taxon>Euarchontoglires</taxon>
        <taxon>Primates</taxon>
        <taxon>Haplorrhini</taxon>
        <taxon>Catarrhini</taxon>
        <taxon>Hominidae</taxon>
        <taxon>Pan</taxon>
    </lineage>
</organism>
<dbReference type="PANTHER" id="PTHR12138">
    <property type="entry name" value="PRIMATE-EXPANDED PROTEIN FAMILY"/>
    <property type="match status" value="1"/>
</dbReference>
<dbReference type="Proteomes" id="UP000236370">
    <property type="component" value="Unassembled WGS sequence"/>
</dbReference>
<evidence type="ECO:0000313" key="1">
    <source>
        <dbReference type="EMBL" id="PNI49334.1"/>
    </source>
</evidence>
<proteinExistence type="predicted"/>
<comment type="caution">
    <text evidence="1">The sequence shown here is derived from an EMBL/GenBank/DDBJ whole genome shotgun (WGS) entry which is preliminary data.</text>
</comment>
<feature type="non-terminal residue" evidence="1">
    <location>
        <position position="1"/>
    </location>
</feature>
<dbReference type="PANTHER" id="PTHR12138:SF162">
    <property type="entry name" value="CHROMOSOME UNDETERMINED SCAFFOLD_275, WHOLE GENOME SHOTGUN SEQUENCE"/>
    <property type="match status" value="1"/>
</dbReference>
<dbReference type="EMBL" id="NBAG03000280">
    <property type="protein sequence ID" value="PNI49334.1"/>
    <property type="molecule type" value="Genomic_DNA"/>
</dbReference>
<reference evidence="1 2" key="1">
    <citation type="submission" date="2017-12" db="EMBL/GenBank/DDBJ databases">
        <title>High-resolution comparative analysis of great ape genomes.</title>
        <authorList>
            <person name="Pollen A."/>
            <person name="Hastie A."/>
            <person name="Hormozdiari F."/>
            <person name="Dougherty M."/>
            <person name="Liu R."/>
            <person name="Chaisson M."/>
            <person name="Hoppe E."/>
            <person name="Hill C."/>
            <person name="Pang A."/>
            <person name="Hillier L."/>
            <person name="Baker C."/>
            <person name="Armstrong J."/>
            <person name="Shendure J."/>
            <person name="Paten B."/>
            <person name="Wilson R."/>
            <person name="Chao H."/>
            <person name="Schneider V."/>
            <person name="Ventura M."/>
            <person name="Kronenberg Z."/>
            <person name="Murali S."/>
            <person name="Gordon D."/>
            <person name="Cantsilieris S."/>
            <person name="Munson K."/>
            <person name="Nelson B."/>
            <person name="Raja A."/>
            <person name="Underwood J."/>
            <person name="Diekhans M."/>
            <person name="Fiddes I."/>
            <person name="Haussler D."/>
            <person name="Eichler E."/>
        </authorList>
    </citation>
    <scope>NUCLEOTIDE SEQUENCE [LARGE SCALE GENOMIC DNA]</scope>
    <source>
        <strain evidence="1">Yerkes chimp pedigree #C0471</strain>
    </source>
</reference>
<protein>
    <submittedName>
        <fullName evidence="1">TUBA1C isoform 7</fullName>
    </submittedName>
</protein>